<keyword evidence="1" id="KW-0812">Transmembrane</keyword>
<keyword evidence="3" id="KW-1185">Reference proteome</keyword>
<gene>
    <name evidence="2" type="ORF">SGA01_04910</name>
</gene>
<reference evidence="2 3" key="1">
    <citation type="submission" date="2019-06" db="EMBL/GenBank/DDBJ databases">
        <title>Whole genome shotgun sequence of Streptomyces gardneri NBRC 12865.</title>
        <authorList>
            <person name="Hosoyama A."/>
            <person name="Uohara A."/>
            <person name="Ohji S."/>
            <person name="Ichikawa N."/>
        </authorList>
    </citation>
    <scope>NUCLEOTIDE SEQUENCE [LARGE SCALE GENOMIC DNA]</scope>
    <source>
        <strain evidence="2 3">NBRC 12865</strain>
    </source>
</reference>
<dbReference type="AlphaFoldDB" id="A0A4Y3RAZ0"/>
<keyword evidence="1" id="KW-0472">Membrane</keyword>
<evidence type="ECO:0000256" key="1">
    <source>
        <dbReference type="SAM" id="Phobius"/>
    </source>
</evidence>
<name>A0A4Y3RAZ0_9ACTN</name>
<evidence type="ECO:0000313" key="2">
    <source>
        <dbReference type="EMBL" id="GEB54886.1"/>
    </source>
</evidence>
<sequence>MAFRIIARLDRDMSEGRWGWARWRYGVLSVVVCAILAGVAAWLLLPGEADPHDYLRERGDVVYGDGSLATVLAHYDVSLPDEAADVRFHDEESLIGSEGTLFLHFKVSDAGLTSFLQTLNVGPLMPGLPAGWDGSEGQRFGWSFPGSSWRAAQGPAEGTVTASVAVARAGSTPSM</sequence>
<dbReference type="EMBL" id="BJMN01000004">
    <property type="protein sequence ID" value="GEB54886.1"/>
    <property type="molecule type" value="Genomic_DNA"/>
</dbReference>
<protein>
    <submittedName>
        <fullName evidence="2">Uncharacterized protein</fullName>
    </submittedName>
</protein>
<organism evidence="2 3">
    <name type="scientific">Streptomyces gardneri</name>
    <dbReference type="NCBI Taxonomy" id="66892"/>
    <lineage>
        <taxon>Bacteria</taxon>
        <taxon>Bacillati</taxon>
        <taxon>Actinomycetota</taxon>
        <taxon>Actinomycetes</taxon>
        <taxon>Kitasatosporales</taxon>
        <taxon>Streptomycetaceae</taxon>
        <taxon>Streptomyces</taxon>
    </lineage>
</organism>
<accession>A0A4Y3RAZ0</accession>
<evidence type="ECO:0000313" key="3">
    <source>
        <dbReference type="Proteomes" id="UP000315226"/>
    </source>
</evidence>
<proteinExistence type="predicted"/>
<keyword evidence="1" id="KW-1133">Transmembrane helix</keyword>
<dbReference type="Proteomes" id="UP000315226">
    <property type="component" value="Unassembled WGS sequence"/>
</dbReference>
<comment type="caution">
    <text evidence="2">The sequence shown here is derived from an EMBL/GenBank/DDBJ whole genome shotgun (WGS) entry which is preliminary data.</text>
</comment>
<feature type="transmembrane region" description="Helical" evidence="1">
    <location>
        <begin position="21"/>
        <end position="45"/>
    </location>
</feature>